<dbReference type="OrthoDB" id="208468at2"/>
<dbReference type="InterPro" id="IPR016181">
    <property type="entry name" value="Acyl_CoA_acyltransferase"/>
</dbReference>
<dbReference type="SUPFAM" id="SSF55729">
    <property type="entry name" value="Acyl-CoA N-acyltransferases (Nat)"/>
    <property type="match status" value="1"/>
</dbReference>
<keyword evidence="3" id="KW-1185">Reference proteome</keyword>
<evidence type="ECO:0000313" key="3">
    <source>
        <dbReference type="Proteomes" id="UP000094828"/>
    </source>
</evidence>
<sequence length="485" mass="54637">MPALIETLPSNSLSTGCVPCLQLWASMFSQLTTRRYFVGNVSNSSTATGPAVGAPHNITSATHHHLQPGVGTLVVRQLPLEQMLADAQLQARWIDLLRRAENGYAILHPEHVATEWKFWSYRPDGSMWQPQVIFQEHHGSEHPGQWESLAVLLPRQMAARRLTHLPLPVQLHGWHLVGGQILRTSTSKEFFEPASSSTRAIFSAIRQHVDLSRGDFLQIEDLDVDDPLYGAVQSLSGTGFEVHVPYGYRARWRIDLRGGSAGYWSKFSSKTRNGFKRKQKKCPSRQLECITHPQDVPRFLEAASEISKHTWQTHELGLRIKNDPRDQAIYGALAEAGLFRSYLWSIDGRPVAFLVGNQCAETFHYEEVGFHEDFADYSPGLLMLIDVLNDMLVVNTPRWFDFGGGDAEYKRIFGNDQSSSGTTWLVRRHGLAAGMFHLALAVNSIRQQGARLRDYYKDRKRLLKNNLQKDTTPGTNLPTGDENPS</sequence>
<dbReference type="Proteomes" id="UP000094828">
    <property type="component" value="Unassembled WGS sequence"/>
</dbReference>
<dbReference type="EMBL" id="LYDR01000103">
    <property type="protein sequence ID" value="ODA30746.1"/>
    <property type="molecule type" value="Genomic_DNA"/>
</dbReference>
<gene>
    <name evidence="2" type="ORF">A6X21_05550</name>
</gene>
<dbReference type="STRING" id="1841610.A6X21_05550"/>
<dbReference type="AlphaFoldDB" id="A0A1C3EBW5"/>
<dbReference type="InterPro" id="IPR038740">
    <property type="entry name" value="BioF2-like_GNAT_dom"/>
</dbReference>
<dbReference type="Gene3D" id="3.40.630.30">
    <property type="match status" value="1"/>
</dbReference>
<reference evidence="2 3" key="1">
    <citation type="submission" date="2016-05" db="EMBL/GenBank/DDBJ databases">
        <title>Genomic and physiological characterization of Planctopirus sp. isolated from fresh water lake.</title>
        <authorList>
            <person name="Subhash Y."/>
            <person name="Ramana C."/>
        </authorList>
    </citation>
    <scope>NUCLEOTIDE SEQUENCE [LARGE SCALE GENOMIC DNA]</scope>
    <source>
        <strain evidence="2 3">JC280</strain>
    </source>
</reference>
<dbReference type="Pfam" id="PF13480">
    <property type="entry name" value="Acetyltransf_6"/>
    <property type="match status" value="1"/>
</dbReference>
<accession>A0A1C3EBW5</accession>
<proteinExistence type="predicted"/>
<comment type="caution">
    <text evidence="2">The sequence shown here is derived from an EMBL/GenBank/DDBJ whole genome shotgun (WGS) entry which is preliminary data.</text>
</comment>
<evidence type="ECO:0000259" key="1">
    <source>
        <dbReference type="Pfam" id="PF13480"/>
    </source>
</evidence>
<dbReference type="RefSeq" id="WP_068848271.1">
    <property type="nucleotide sequence ID" value="NZ_LYDR01000103.1"/>
</dbReference>
<feature type="domain" description="BioF2-like acetyltransferase" evidence="1">
    <location>
        <begin position="269"/>
        <end position="411"/>
    </location>
</feature>
<name>A0A1C3EBW5_9PLAN</name>
<evidence type="ECO:0000313" key="2">
    <source>
        <dbReference type="EMBL" id="ODA30746.1"/>
    </source>
</evidence>
<protein>
    <recommendedName>
        <fullName evidence="1">BioF2-like acetyltransferase domain-containing protein</fullName>
    </recommendedName>
</protein>
<organism evidence="2 3">
    <name type="scientific">Planctopirus hydrillae</name>
    <dbReference type="NCBI Taxonomy" id="1841610"/>
    <lineage>
        <taxon>Bacteria</taxon>
        <taxon>Pseudomonadati</taxon>
        <taxon>Planctomycetota</taxon>
        <taxon>Planctomycetia</taxon>
        <taxon>Planctomycetales</taxon>
        <taxon>Planctomycetaceae</taxon>
        <taxon>Planctopirus</taxon>
    </lineage>
</organism>